<comment type="caution">
    <text evidence="1">The sequence shown here is derived from an EMBL/GenBank/DDBJ whole genome shotgun (WGS) entry which is preliminary data.</text>
</comment>
<sequence length="117" mass="13816">SEILHRKYTITKALLYKADRSSVDRISQQIYKLEAEQKRLDEDAVVFNRIQDQLKLSPAYKKMLEVGARMESEARSGQLEDNTTDSEFSDISFEEFLEQEKKDTFWQRNKKLRSCTT</sequence>
<dbReference type="PANTHER" id="PTHR35991:SF1">
    <property type="entry name" value="CA-RESPONSIVE PROTEIN"/>
    <property type="match status" value="1"/>
</dbReference>
<dbReference type="EMBL" id="JAJJMA010230390">
    <property type="protein sequence ID" value="MCL7042029.1"/>
    <property type="molecule type" value="Genomic_DNA"/>
</dbReference>
<dbReference type="AlphaFoldDB" id="A0AA42AVE8"/>
<dbReference type="Proteomes" id="UP001177140">
    <property type="component" value="Unassembled WGS sequence"/>
</dbReference>
<dbReference type="PANTHER" id="PTHR35991">
    <property type="entry name" value="CA-RESPONSIVE PROTEIN"/>
    <property type="match status" value="1"/>
</dbReference>
<organism evidence="1 2">
    <name type="scientific">Papaver nudicaule</name>
    <name type="common">Iceland poppy</name>
    <dbReference type="NCBI Taxonomy" id="74823"/>
    <lineage>
        <taxon>Eukaryota</taxon>
        <taxon>Viridiplantae</taxon>
        <taxon>Streptophyta</taxon>
        <taxon>Embryophyta</taxon>
        <taxon>Tracheophyta</taxon>
        <taxon>Spermatophyta</taxon>
        <taxon>Magnoliopsida</taxon>
        <taxon>Ranunculales</taxon>
        <taxon>Papaveraceae</taxon>
        <taxon>Papaveroideae</taxon>
        <taxon>Papaver</taxon>
    </lineage>
</organism>
<accession>A0AA42AVE8</accession>
<reference evidence="1" key="1">
    <citation type="submission" date="2022-03" db="EMBL/GenBank/DDBJ databases">
        <title>A functionally conserved STORR gene fusion in Papaver species that diverged 16.8 million years ago.</title>
        <authorList>
            <person name="Catania T."/>
        </authorList>
    </citation>
    <scope>NUCLEOTIDE SEQUENCE</scope>
    <source>
        <strain evidence="1">S-191538</strain>
    </source>
</reference>
<gene>
    <name evidence="1" type="ORF">MKW94_003761</name>
</gene>
<name>A0AA42AVE8_PAPNU</name>
<evidence type="ECO:0000313" key="2">
    <source>
        <dbReference type="Proteomes" id="UP001177140"/>
    </source>
</evidence>
<feature type="non-terminal residue" evidence="1">
    <location>
        <position position="1"/>
    </location>
</feature>
<protein>
    <submittedName>
        <fullName evidence="1">Uncharacterized protein</fullName>
    </submittedName>
</protein>
<keyword evidence="2" id="KW-1185">Reference proteome</keyword>
<evidence type="ECO:0000313" key="1">
    <source>
        <dbReference type="EMBL" id="MCL7042029.1"/>
    </source>
</evidence>
<proteinExistence type="predicted"/>